<dbReference type="EMBL" id="CAADFF010000135">
    <property type="protein sequence ID" value="VFJ99027.1"/>
    <property type="molecule type" value="Genomic_DNA"/>
</dbReference>
<proteinExistence type="predicted"/>
<feature type="region of interest" description="Disordered" evidence="1">
    <location>
        <begin position="1"/>
        <end position="28"/>
    </location>
</feature>
<gene>
    <name evidence="2" type="ORF">BECKLFY1418B_GA0070995_11351</name>
</gene>
<sequence>MPETGTSVNEGNRPLRGNGEGVAKASPLPTSEYPCWGSFLTPTYALVPIYGLNGNEKRVDTISLLIALSRVQDSIFRPSCL</sequence>
<dbReference type="AlphaFoldDB" id="A0A450V2L1"/>
<evidence type="ECO:0000256" key="1">
    <source>
        <dbReference type="SAM" id="MobiDB-lite"/>
    </source>
</evidence>
<accession>A0A450V2L1</accession>
<protein>
    <submittedName>
        <fullName evidence="2">Uncharacterized protein</fullName>
    </submittedName>
</protein>
<feature type="compositionally biased region" description="Polar residues" evidence="1">
    <location>
        <begin position="1"/>
        <end position="10"/>
    </location>
</feature>
<name>A0A450V2L1_9GAMM</name>
<evidence type="ECO:0000313" key="2">
    <source>
        <dbReference type="EMBL" id="VFJ99027.1"/>
    </source>
</evidence>
<organism evidence="2">
    <name type="scientific">Candidatus Kentrum sp. LFY</name>
    <dbReference type="NCBI Taxonomy" id="2126342"/>
    <lineage>
        <taxon>Bacteria</taxon>
        <taxon>Pseudomonadati</taxon>
        <taxon>Pseudomonadota</taxon>
        <taxon>Gammaproteobacteria</taxon>
        <taxon>Candidatus Kentrum</taxon>
    </lineage>
</organism>
<reference evidence="2" key="1">
    <citation type="submission" date="2019-02" db="EMBL/GenBank/DDBJ databases">
        <authorList>
            <person name="Gruber-Vodicka R. H."/>
            <person name="Seah K. B. B."/>
        </authorList>
    </citation>
    <scope>NUCLEOTIDE SEQUENCE</scope>
    <source>
        <strain evidence="2">BECK_M7</strain>
    </source>
</reference>